<evidence type="ECO:0000256" key="2">
    <source>
        <dbReference type="ARBA" id="ARBA00022448"/>
    </source>
</evidence>
<dbReference type="Proteomes" id="UP000075666">
    <property type="component" value="Unassembled WGS sequence"/>
</dbReference>
<evidence type="ECO:0000259" key="6">
    <source>
        <dbReference type="PROSITE" id="PS50893"/>
    </source>
</evidence>
<dbReference type="PROSITE" id="PS00211">
    <property type="entry name" value="ABC_TRANSPORTER_1"/>
    <property type="match status" value="1"/>
</dbReference>
<dbReference type="InterPro" id="IPR052156">
    <property type="entry name" value="BCAA_Transport_ATP-bd_LivF"/>
</dbReference>
<dbReference type="Gene3D" id="3.40.50.300">
    <property type="entry name" value="P-loop containing nucleotide triphosphate hydrolases"/>
    <property type="match status" value="1"/>
</dbReference>
<evidence type="ECO:0000256" key="3">
    <source>
        <dbReference type="ARBA" id="ARBA00022741"/>
    </source>
</evidence>
<dbReference type="GO" id="GO:0015658">
    <property type="term" value="F:branched-chain amino acid transmembrane transporter activity"/>
    <property type="evidence" value="ECO:0007669"/>
    <property type="project" value="InterPro"/>
</dbReference>
<comment type="similarity">
    <text evidence="1">Belongs to the ABC transporter superfamily.</text>
</comment>
<reference evidence="8 10" key="2">
    <citation type="submission" date="2020-12" db="EMBL/GenBank/DDBJ databases">
        <title>Taxonomic evaluation of the Bacillus sporothermodurans group of bacteria based on whole genome sequences.</title>
        <authorList>
            <person name="Fiedler G."/>
            <person name="Herbstmann A.-D."/>
            <person name="Doll E."/>
            <person name="Wenning M."/>
            <person name="Brinks E."/>
            <person name="Kabisch J."/>
            <person name="Breitenwieser F."/>
            <person name="Lappann M."/>
            <person name="Boehnlein C."/>
            <person name="Franz C."/>
        </authorList>
    </citation>
    <scope>NUCLEOTIDE SEQUENCE [LARGE SCALE GENOMIC DNA]</scope>
    <source>
        <strain evidence="8 10">DSM 10599</strain>
    </source>
</reference>
<accession>A0A150LB09</accession>
<dbReference type="GO" id="GO:0015807">
    <property type="term" value="P:L-amino acid transport"/>
    <property type="evidence" value="ECO:0007669"/>
    <property type="project" value="TreeGrafter"/>
</dbReference>
<keyword evidence="4 8" id="KW-0067">ATP-binding</keyword>
<proteinExistence type="inferred from homology"/>
<dbReference type="Pfam" id="PF00005">
    <property type="entry name" value="ABC_tran"/>
    <property type="match status" value="1"/>
</dbReference>
<name>A0A150LB09_9BACI</name>
<dbReference type="PATRIC" id="fig|46224.3.peg.1605"/>
<sequence length="235" mass="25477">MLTIENINVYYGNIQALKGVSLTINQGEIVTLIGANGAGKSTLLKTISGLLKPKQGQILFEKSSIAGNAAQSIVKKGISHVPEGRRVFANMTVEENLELGAFLRKDKAGIKEDFEKVYQLFPRLLERKKQQAGTLSGGEQQMLAMGRALMARPRLLLLDEPSMGLAPLLVKTIFKIIEEINQSGTTILLVEQNANMALSIANRAYVIETGRVVASGTPEELDSSDQVKLAYLGGH</sequence>
<dbReference type="SUPFAM" id="SSF52540">
    <property type="entry name" value="P-loop containing nucleoside triphosphate hydrolases"/>
    <property type="match status" value="1"/>
</dbReference>
<dbReference type="GeneID" id="62496969"/>
<evidence type="ECO:0000313" key="9">
    <source>
        <dbReference type="Proteomes" id="UP000075666"/>
    </source>
</evidence>
<dbReference type="EMBL" id="LQYN01000024">
    <property type="protein sequence ID" value="KYD09533.1"/>
    <property type="molecule type" value="Genomic_DNA"/>
</dbReference>
<feature type="domain" description="ABC transporter" evidence="6">
    <location>
        <begin position="2"/>
        <end position="234"/>
    </location>
</feature>
<keyword evidence="9" id="KW-1185">Reference proteome</keyword>
<gene>
    <name evidence="7" type="ORF">B4102_1931</name>
    <name evidence="8" type="ORF">JGZ69_11755</name>
</gene>
<dbReference type="EMBL" id="CP066701">
    <property type="protein sequence ID" value="QQX23610.1"/>
    <property type="molecule type" value="Genomic_DNA"/>
</dbReference>
<dbReference type="AlphaFoldDB" id="A0A150LB09"/>
<dbReference type="InterPro" id="IPR003593">
    <property type="entry name" value="AAA+_ATPase"/>
</dbReference>
<dbReference type="InterPro" id="IPR030660">
    <property type="entry name" value="ABC_branched_ATPase_LivF/BraG"/>
</dbReference>
<dbReference type="Proteomes" id="UP000595512">
    <property type="component" value="Chromosome"/>
</dbReference>
<dbReference type="OrthoDB" id="9776369at2"/>
<dbReference type="InterPro" id="IPR027417">
    <property type="entry name" value="P-loop_NTPase"/>
</dbReference>
<evidence type="ECO:0000256" key="4">
    <source>
        <dbReference type="ARBA" id="ARBA00022840"/>
    </source>
</evidence>
<protein>
    <submittedName>
        <fullName evidence="8">ABC transporter ATP-binding protein</fullName>
    </submittedName>
</protein>
<dbReference type="RefSeq" id="WP_066228365.1">
    <property type="nucleotide sequence ID" value="NZ_CP066701.1"/>
</dbReference>
<organism evidence="7 9">
    <name type="scientific">Heyndrickxia sporothermodurans</name>
    <dbReference type="NCBI Taxonomy" id="46224"/>
    <lineage>
        <taxon>Bacteria</taxon>
        <taxon>Bacillati</taxon>
        <taxon>Bacillota</taxon>
        <taxon>Bacilli</taxon>
        <taxon>Bacillales</taxon>
        <taxon>Bacillaceae</taxon>
        <taxon>Heyndrickxia</taxon>
    </lineage>
</organism>
<dbReference type="STRING" id="46224.B4102_1931"/>
<evidence type="ECO:0000256" key="1">
    <source>
        <dbReference type="ARBA" id="ARBA00005417"/>
    </source>
</evidence>
<evidence type="ECO:0000313" key="10">
    <source>
        <dbReference type="Proteomes" id="UP000595512"/>
    </source>
</evidence>
<dbReference type="InterPro" id="IPR017871">
    <property type="entry name" value="ABC_transporter-like_CS"/>
</dbReference>
<dbReference type="InterPro" id="IPR003439">
    <property type="entry name" value="ABC_transporter-like_ATP-bd"/>
</dbReference>
<dbReference type="CDD" id="cd03224">
    <property type="entry name" value="ABC_TM1139_LivF_branched"/>
    <property type="match status" value="1"/>
</dbReference>
<dbReference type="PIRSF" id="PIRSF039137">
    <property type="entry name" value="ABC_branched_ATPase"/>
    <property type="match status" value="1"/>
</dbReference>
<keyword evidence="3" id="KW-0547">Nucleotide-binding</keyword>
<dbReference type="SMART" id="SM00382">
    <property type="entry name" value="AAA"/>
    <property type="match status" value="1"/>
</dbReference>
<reference evidence="7 9" key="1">
    <citation type="submission" date="2016-01" db="EMBL/GenBank/DDBJ databases">
        <title>Genome Sequences of Twelve Sporeforming Bacillus Species Isolated from Foods.</title>
        <authorList>
            <person name="Berendsen E.M."/>
            <person name="Wells-Bennik M.H."/>
            <person name="Krawcyk A.O."/>
            <person name="De Jong A."/>
            <person name="Holsappel S."/>
            <person name="Eijlander R.T."/>
            <person name="Kuipers O.P."/>
        </authorList>
    </citation>
    <scope>NUCLEOTIDE SEQUENCE [LARGE SCALE GENOMIC DNA]</scope>
    <source>
        <strain evidence="7 9">B4102</strain>
    </source>
</reference>
<dbReference type="PROSITE" id="PS50893">
    <property type="entry name" value="ABC_TRANSPORTER_2"/>
    <property type="match status" value="1"/>
</dbReference>
<keyword evidence="5" id="KW-0029">Amino-acid transport</keyword>
<evidence type="ECO:0000313" key="7">
    <source>
        <dbReference type="EMBL" id="KYD09533.1"/>
    </source>
</evidence>
<dbReference type="KEGG" id="hspo:JGZ69_11755"/>
<dbReference type="GO" id="GO:0016887">
    <property type="term" value="F:ATP hydrolysis activity"/>
    <property type="evidence" value="ECO:0007669"/>
    <property type="project" value="InterPro"/>
</dbReference>
<evidence type="ECO:0000313" key="8">
    <source>
        <dbReference type="EMBL" id="QQX23610.1"/>
    </source>
</evidence>
<dbReference type="PANTHER" id="PTHR43820">
    <property type="entry name" value="HIGH-AFFINITY BRANCHED-CHAIN AMINO ACID TRANSPORT ATP-BINDING PROTEIN LIVF"/>
    <property type="match status" value="1"/>
</dbReference>
<keyword evidence="2" id="KW-0813">Transport</keyword>
<evidence type="ECO:0000256" key="5">
    <source>
        <dbReference type="ARBA" id="ARBA00022970"/>
    </source>
</evidence>
<dbReference type="GO" id="GO:0005524">
    <property type="term" value="F:ATP binding"/>
    <property type="evidence" value="ECO:0007669"/>
    <property type="project" value="UniProtKB-KW"/>
</dbReference>
<dbReference type="PANTHER" id="PTHR43820:SF4">
    <property type="entry name" value="HIGH-AFFINITY BRANCHED-CHAIN AMINO ACID TRANSPORT ATP-BINDING PROTEIN LIVF"/>
    <property type="match status" value="1"/>
</dbReference>